<gene>
    <name evidence="1" type="ordered locus">GSU3559</name>
</gene>
<dbReference type="EMBL" id="AE017180">
    <property type="protein sequence ID" value="AFP20458.1"/>
    <property type="molecule type" value="Genomic_DNA"/>
</dbReference>
<evidence type="ECO:0000313" key="1">
    <source>
        <dbReference type="EMBL" id="AFP20458.1"/>
    </source>
</evidence>
<dbReference type="HOGENOM" id="CLU_2105471_0_0_7"/>
<evidence type="ECO:0000313" key="2">
    <source>
        <dbReference type="Proteomes" id="UP000000577"/>
    </source>
</evidence>
<dbReference type="EnsemblBacteria" id="AFP20458">
    <property type="protein sequence ID" value="AFP20458"/>
    <property type="gene ID" value="GSU3559"/>
</dbReference>
<protein>
    <submittedName>
        <fullName evidence="1">Uncharacterized protein</fullName>
    </submittedName>
</protein>
<organism evidence="1 2">
    <name type="scientific">Geobacter sulfurreducens (strain ATCC 51573 / DSM 12127 / PCA)</name>
    <dbReference type="NCBI Taxonomy" id="243231"/>
    <lineage>
        <taxon>Bacteria</taxon>
        <taxon>Pseudomonadati</taxon>
        <taxon>Thermodesulfobacteriota</taxon>
        <taxon>Desulfuromonadia</taxon>
        <taxon>Geobacterales</taxon>
        <taxon>Geobacteraceae</taxon>
        <taxon>Geobacter</taxon>
    </lineage>
</organism>
<dbReference type="Proteomes" id="UP000000577">
    <property type="component" value="Chromosome"/>
</dbReference>
<reference evidence="1 2" key="1">
    <citation type="journal article" date="2003" name="Science">
        <title>Genome of Geobacter sulfurreducens: metal reduction in subsurface environments.</title>
        <authorList>
            <person name="Methe B.A."/>
            <person name="Nelson K.E."/>
            <person name="Eisen J.A."/>
            <person name="Paulsen I.T."/>
            <person name="Nelson W."/>
            <person name="Heidelberg J.F."/>
            <person name="Wu D."/>
            <person name="Wu M."/>
            <person name="Ward N."/>
            <person name="Beanan M.J."/>
            <person name="Dodson R.J."/>
            <person name="Madupu R."/>
            <person name="Brinkac L.M."/>
            <person name="Daugherty S.C."/>
            <person name="DeBoy R.T."/>
            <person name="Durkin A.S."/>
            <person name="Gwinn M."/>
            <person name="Kolonay J.F."/>
            <person name="Sullivan S.A."/>
            <person name="Haft D.H."/>
            <person name="Selengut J."/>
            <person name="Davidsen T.M."/>
            <person name="Zafar N."/>
            <person name="White O."/>
            <person name="Tran B."/>
            <person name="Romero C."/>
            <person name="Forberger H.A."/>
            <person name="Weidman J."/>
            <person name="Khouri H."/>
            <person name="Feldblyum T.V."/>
            <person name="Utterback T.R."/>
            <person name="Van Aken S.E."/>
            <person name="Lovley D.R."/>
            <person name="Fraser C.M."/>
        </authorList>
    </citation>
    <scope>NUCLEOTIDE SEQUENCE [LARGE SCALE GENOMIC DNA]</scope>
    <source>
        <strain evidence="2">ATCC 51573 / DSM 12127 / PCA</strain>
    </source>
</reference>
<accession>I7FIG0</accession>
<reference evidence="1 2" key="2">
    <citation type="journal article" date="2012" name="BMC Genomics">
        <title>Comparative genomic analysis of Geobacter sulfurreducens KN400, a strain with enhanced capacity for extracellular electron transfer and electricity production.</title>
        <authorList>
            <person name="Butler J.E."/>
            <person name="Young N.D."/>
            <person name="Aklujkar M."/>
            <person name="Lovley D.R."/>
        </authorList>
    </citation>
    <scope>NUCLEOTIDE SEQUENCE [LARGE SCALE GENOMIC DNA]</scope>
    <source>
        <strain evidence="2">ATCC 51573 / DSM 12127 / PCA</strain>
    </source>
</reference>
<dbReference type="InParanoid" id="I7FIG0"/>
<name>I7FIG0_GEOSL</name>
<sequence>MRTLLLLTIYVLLLSFVTMFSGVTLMATAESPPAIGVVSNNHCIPDRAQSCPLPCTTPVCHFCVCAVADTVQPVEIQTTFQIVEFEFPDFAQSIPDPYVNEIFHPPRLKSGFLHS</sequence>
<dbReference type="OrthoDB" id="9972870at2"/>
<keyword evidence="2" id="KW-1185">Reference proteome</keyword>
<proteinExistence type="predicted"/>
<dbReference type="STRING" id="243231.GSU3559"/>
<dbReference type="AlphaFoldDB" id="I7FIG0"/>
<dbReference type="KEGG" id="gsu:GSU3559"/>